<dbReference type="Proteomes" id="UP000005496">
    <property type="component" value="Unassembled WGS sequence"/>
</dbReference>
<organism evidence="1 2">
    <name type="scientific">Desulfonatronospira thiodismutans ASO3-1</name>
    <dbReference type="NCBI Taxonomy" id="555779"/>
    <lineage>
        <taxon>Bacteria</taxon>
        <taxon>Pseudomonadati</taxon>
        <taxon>Thermodesulfobacteriota</taxon>
        <taxon>Desulfovibrionia</taxon>
        <taxon>Desulfovibrionales</taxon>
        <taxon>Desulfonatronovibrionaceae</taxon>
        <taxon>Desulfonatronospira</taxon>
    </lineage>
</organism>
<evidence type="ECO:0000313" key="1">
    <source>
        <dbReference type="EMBL" id="EFI33373.1"/>
    </source>
</evidence>
<proteinExistence type="predicted"/>
<dbReference type="InterPro" id="IPR022148">
    <property type="entry name" value="CopG_antitoxin"/>
</dbReference>
<dbReference type="RefSeq" id="WP_008870731.1">
    <property type="nucleotide sequence ID" value="NZ_ACJN02000003.1"/>
</dbReference>
<dbReference type="OrthoDB" id="5471762at2"/>
<dbReference type="EMBL" id="ACJN02000003">
    <property type="protein sequence ID" value="EFI33373.1"/>
    <property type="molecule type" value="Genomic_DNA"/>
</dbReference>
<accession>D6SRQ7</accession>
<reference evidence="1" key="1">
    <citation type="submission" date="2010-05" db="EMBL/GenBank/DDBJ databases">
        <title>The draft genome of Desulfonatronospira thiodismutans ASO3-1.</title>
        <authorList>
            <consortium name="US DOE Joint Genome Institute (JGI-PGF)"/>
            <person name="Lucas S."/>
            <person name="Copeland A."/>
            <person name="Lapidus A."/>
            <person name="Cheng J.-F."/>
            <person name="Bruce D."/>
            <person name="Goodwin L."/>
            <person name="Pitluck S."/>
            <person name="Chertkov O."/>
            <person name="Brettin T."/>
            <person name="Detter J.C."/>
            <person name="Han C."/>
            <person name="Land M.L."/>
            <person name="Hauser L."/>
            <person name="Kyrpides N."/>
            <person name="Mikhailova N."/>
            <person name="Muyzer G."/>
            <person name="Woyke T."/>
        </authorList>
    </citation>
    <scope>NUCLEOTIDE SEQUENCE [LARGE SCALE GENOMIC DNA]</scope>
    <source>
        <strain evidence="1">ASO3-1</strain>
    </source>
</reference>
<keyword evidence="2" id="KW-1185">Reference proteome</keyword>
<protein>
    <recommendedName>
        <fullName evidence="3">CopG antitoxin of type II toxin-antitoxin system</fullName>
    </recommendedName>
</protein>
<dbReference type="eggNOG" id="ENOG5031BWM">
    <property type="taxonomic scope" value="Bacteria"/>
</dbReference>
<sequence>MQKENKMKNYHRDELPVSFDSIADAADFWESHDSADYEAYMEDVQFNVDINRHVYLIPVAESVLEKVRNKAKHQGVSTETLVNMLLQEHA</sequence>
<name>D6SRQ7_9BACT</name>
<comment type="caution">
    <text evidence="1">The sequence shown here is derived from an EMBL/GenBank/DDBJ whole genome shotgun (WGS) entry which is preliminary data.</text>
</comment>
<evidence type="ECO:0008006" key="3">
    <source>
        <dbReference type="Google" id="ProtNLM"/>
    </source>
</evidence>
<dbReference type="Pfam" id="PF12441">
    <property type="entry name" value="CopG_antitoxin"/>
    <property type="match status" value="1"/>
</dbReference>
<gene>
    <name evidence="1" type="ORF">Dthio_PD0702</name>
</gene>
<dbReference type="AlphaFoldDB" id="D6SRQ7"/>
<evidence type="ECO:0000313" key="2">
    <source>
        <dbReference type="Proteomes" id="UP000005496"/>
    </source>
</evidence>